<name>A0A1F6AIT6_9BACT</name>
<dbReference type="Proteomes" id="UP000178759">
    <property type="component" value="Unassembled WGS sequence"/>
</dbReference>
<organism evidence="2 3">
    <name type="scientific">Candidatus Gottesmanbacteria bacterium RIFCSPLOWO2_01_FULL_43_11b</name>
    <dbReference type="NCBI Taxonomy" id="1798392"/>
    <lineage>
        <taxon>Bacteria</taxon>
        <taxon>Candidatus Gottesmaniibacteriota</taxon>
    </lineage>
</organism>
<evidence type="ECO:0000256" key="1">
    <source>
        <dbReference type="SAM" id="Phobius"/>
    </source>
</evidence>
<sequence>MNKKLLYAILGILLVISGFVIFKAITSKPAEVVEEEPVEVLPEVDASVIVDVTKSRSKDNSVVLSIDGLGGKYTSITYEISYDTQGVVQGVTSQPLNISGKDSFTREDIYLGTCSRNVCRPHLGVKKVSVVIQFTDTSGSRSRFSKDFDL</sequence>
<feature type="transmembrane region" description="Helical" evidence="1">
    <location>
        <begin position="6"/>
        <end position="25"/>
    </location>
</feature>
<evidence type="ECO:0000313" key="3">
    <source>
        <dbReference type="Proteomes" id="UP000178759"/>
    </source>
</evidence>
<keyword evidence="1" id="KW-0472">Membrane</keyword>
<dbReference type="STRING" id="1798392.A3A79_05170"/>
<protein>
    <submittedName>
        <fullName evidence="2">Uncharacterized protein</fullName>
    </submittedName>
</protein>
<comment type="caution">
    <text evidence="2">The sequence shown here is derived from an EMBL/GenBank/DDBJ whole genome shotgun (WGS) entry which is preliminary data.</text>
</comment>
<keyword evidence="1" id="KW-1133">Transmembrane helix</keyword>
<accession>A0A1F6AIT6</accession>
<gene>
    <name evidence="2" type="ORF">A3A79_05170</name>
</gene>
<evidence type="ECO:0000313" key="2">
    <source>
        <dbReference type="EMBL" id="OGG24546.1"/>
    </source>
</evidence>
<dbReference type="EMBL" id="MFJV01000001">
    <property type="protein sequence ID" value="OGG24546.1"/>
    <property type="molecule type" value="Genomic_DNA"/>
</dbReference>
<keyword evidence="1" id="KW-0812">Transmembrane</keyword>
<reference evidence="2 3" key="1">
    <citation type="journal article" date="2016" name="Nat. Commun.">
        <title>Thousands of microbial genomes shed light on interconnected biogeochemical processes in an aquifer system.</title>
        <authorList>
            <person name="Anantharaman K."/>
            <person name="Brown C.T."/>
            <person name="Hug L.A."/>
            <person name="Sharon I."/>
            <person name="Castelle C.J."/>
            <person name="Probst A.J."/>
            <person name="Thomas B.C."/>
            <person name="Singh A."/>
            <person name="Wilkins M.J."/>
            <person name="Karaoz U."/>
            <person name="Brodie E.L."/>
            <person name="Williams K.H."/>
            <person name="Hubbard S.S."/>
            <person name="Banfield J.F."/>
        </authorList>
    </citation>
    <scope>NUCLEOTIDE SEQUENCE [LARGE SCALE GENOMIC DNA]</scope>
</reference>
<dbReference type="AlphaFoldDB" id="A0A1F6AIT6"/>
<proteinExistence type="predicted"/>